<proteinExistence type="predicted"/>
<accession>A0AAN7N2N5</accession>
<dbReference type="EMBL" id="JAXQNO010000002">
    <property type="protein sequence ID" value="KAK4802883.1"/>
    <property type="molecule type" value="Genomic_DNA"/>
</dbReference>
<organism evidence="2 3">
    <name type="scientific">Trapa natans</name>
    <name type="common">Water chestnut</name>
    <dbReference type="NCBI Taxonomy" id="22666"/>
    <lineage>
        <taxon>Eukaryota</taxon>
        <taxon>Viridiplantae</taxon>
        <taxon>Streptophyta</taxon>
        <taxon>Embryophyta</taxon>
        <taxon>Tracheophyta</taxon>
        <taxon>Spermatophyta</taxon>
        <taxon>Magnoliopsida</taxon>
        <taxon>eudicotyledons</taxon>
        <taxon>Gunneridae</taxon>
        <taxon>Pentapetalae</taxon>
        <taxon>rosids</taxon>
        <taxon>malvids</taxon>
        <taxon>Myrtales</taxon>
        <taxon>Lythraceae</taxon>
        <taxon>Trapa</taxon>
    </lineage>
</organism>
<dbReference type="AlphaFoldDB" id="A0AAN7N2N5"/>
<comment type="caution">
    <text evidence="2">The sequence shown here is derived from an EMBL/GenBank/DDBJ whole genome shotgun (WGS) entry which is preliminary data.</text>
</comment>
<name>A0AAN7N2N5_TRANT</name>
<evidence type="ECO:0000256" key="1">
    <source>
        <dbReference type="SAM" id="MobiDB-lite"/>
    </source>
</evidence>
<sequence length="446" mass="50201">MMLAWEMPSSTEEEAASERAGKEREEKKRLVKVSQEHDEVSLFYSDIMLLLVDHGPDVGEDAFVWLASLCPLVSDVVNGRFMFETLTASTGYRLHFPGYDKFLKEIDQCIRHLQKQEAPKGVELGDDEFILHVEGTLSSQRVVRHVGGMSWPGRVTLTNYALYFEVSGVLSYEDAIKINLLEDTEHTVRPAAMGPWGAPLFDKAMTYESPELSEGVILEFPEITSSTRRDQWLALTKEIILMHRFLHKFKVQRPAHVWEVHSKMILSIIRLHAAREMLRISPPLPTKFLIFSLFDEFPKDDIVLEEFVESLKKDALRQLCNASSILKTLNTTSSLESASEPRREIKVQEGMSSGGHEADYSVLDTAISQVRQEAEEVEIAKATVEELKDEGIGDSALVLMGSYFRGAAKTTSRAIPLAQGDNDMGKTCHYLHCLLCTDLDHLQAVA</sequence>
<dbReference type="PANTHER" id="PTHR31860:SF5">
    <property type="entry name" value="ARGH (DUF639)"/>
    <property type="match status" value="1"/>
</dbReference>
<evidence type="ECO:0000313" key="3">
    <source>
        <dbReference type="Proteomes" id="UP001346149"/>
    </source>
</evidence>
<dbReference type="Proteomes" id="UP001346149">
    <property type="component" value="Unassembled WGS sequence"/>
</dbReference>
<protein>
    <submittedName>
        <fullName evidence="2">Uncharacterized protein</fullName>
    </submittedName>
</protein>
<reference evidence="2 3" key="1">
    <citation type="journal article" date="2023" name="Hortic Res">
        <title>Pangenome of water caltrop reveals structural variations and asymmetric subgenome divergence after allopolyploidization.</title>
        <authorList>
            <person name="Zhang X."/>
            <person name="Chen Y."/>
            <person name="Wang L."/>
            <person name="Yuan Y."/>
            <person name="Fang M."/>
            <person name="Shi L."/>
            <person name="Lu R."/>
            <person name="Comes H.P."/>
            <person name="Ma Y."/>
            <person name="Chen Y."/>
            <person name="Huang G."/>
            <person name="Zhou Y."/>
            <person name="Zheng Z."/>
            <person name="Qiu Y."/>
        </authorList>
    </citation>
    <scope>NUCLEOTIDE SEQUENCE [LARGE SCALE GENOMIC DNA]</scope>
    <source>
        <strain evidence="2">F231</strain>
    </source>
</reference>
<dbReference type="PANTHER" id="PTHR31860">
    <property type="entry name" value="HEAT-INDUCIBLE TRANSCRIPTION REPRESSOR (DUF639)-RELATED"/>
    <property type="match status" value="1"/>
</dbReference>
<feature type="region of interest" description="Disordered" evidence="1">
    <location>
        <begin position="1"/>
        <end position="30"/>
    </location>
</feature>
<feature type="compositionally biased region" description="Basic and acidic residues" evidence="1">
    <location>
        <begin position="16"/>
        <end position="30"/>
    </location>
</feature>
<evidence type="ECO:0000313" key="2">
    <source>
        <dbReference type="EMBL" id="KAK4802883.1"/>
    </source>
</evidence>
<keyword evidence="3" id="KW-1185">Reference proteome</keyword>
<gene>
    <name evidence="2" type="ORF">SAY86_001086</name>
</gene>